<dbReference type="EMBL" id="CP063458">
    <property type="protein sequence ID" value="QOV89476.1"/>
    <property type="molecule type" value="Genomic_DNA"/>
</dbReference>
<keyword evidence="3" id="KW-1185">Reference proteome</keyword>
<feature type="compositionally biased region" description="Polar residues" evidence="1">
    <location>
        <begin position="1"/>
        <end position="10"/>
    </location>
</feature>
<gene>
    <name evidence="2" type="ORF">IPV69_25310</name>
</gene>
<evidence type="ECO:0000313" key="3">
    <source>
        <dbReference type="Proteomes" id="UP000593765"/>
    </source>
</evidence>
<dbReference type="AlphaFoldDB" id="A0A7M2WVI7"/>
<organism evidence="2 3">
    <name type="scientific">Humisphaera borealis</name>
    <dbReference type="NCBI Taxonomy" id="2807512"/>
    <lineage>
        <taxon>Bacteria</taxon>
        <taxon>Pseudomonadati</taxon>
        <taxon>Planctomycetota</taxon>
        <taxon>Phycisphaerae</taxon>
        <taxon>Tepidisphaerales</taxon>
        <taxon>Tepidisphaeraceae</taxon>
        <taxon>Humisphaera</taxon>
    </lineage>
</organism>
<name>A0A7M2WVI7_9BACT</name>
<accession>A0A7M2WVI7</accession>
<dbReference type="Proteomes" id="UP000593765">
    <property type="component" value="Chromosome"/>
</dbReference>
<feature type="region of interest" description="Disordered" evidence="1">
    <location>
        <begin position="1"/>
        <end position="44"/>
    </location>
</feature>
<proteinExistence type="predicted"/>
<protein>
    <submittedName>
        <fullName evidence="2">Uncharacterized protein</fullName>
    </submittedName>
</protein>
<reference evidence="2 3" key="1">
    <citation type="submission" date="2020-10" db="EMBL/GenBank/DDBJ databases">
        <title>Wide distribution of Phycisphaera-like planctomycetes from WD2101 soil group in peatlands and genome analysis of the first cultivated representative.</title>
        <authorList>
            <person name="Dedysh S.N."/>
            <person name="Beletsky A.V."/>
            <person name="Ivanova A."/>
            <person name="Kulichevskaya I.S."/>
            <person name="Suzina N.E."/>
            <person name="Philippov D.A."/>
            <person name="Rakitin A.L."/>
            <person name="Mardanov A.V."/>
            <person name="Ravin N.V."/>
        </authorList>
    </citation>
    <scope>NUCLEOTIDE SEQUENCE [LARGE SCALE GENOMIC DNA]</scope>
    <source>
        <strain evidence="2 3">M1803</strain>
    </source>
</reference>
<dbReference type="KEGG" id="hbs:IPV69_25310"/>
<sequence length="116" mass="12980">MLTETPSGLTVSPPPSFSILGPMARRPGKSKLSLTKLNDEREDSQLEDYVKREHGTYKGHRIREVMKGTNSTHSGLNDFEVSIPSPPGNIPDTWIPQIKCHATLEQAKAWIDKQQK</sequence>
<evidence type="ECO:0000313" key="2">
    <source>
        <dbReference type="EMBL" id="QOV89476.1"/>
    </source>
</evidence>
<dbReference type="RefSeq" id="WP_206292517.1">
    <property type="nucleotide sequence ID" value="NZ_CP063458.1"/>
</dbReference>
<evidence type="ECO:0000256" key="1">
    <source>
        <dbReference type="SAM" id="MobiDB-lite"/>
    </source>
</evidence>